<evidence type="ECO:0000256" key="7">
    <source>
        <dbReference type="ARBA" id="ARBA00023212"/>
    </source>
</evidence>
<gene>
    <name evidence="12" type="ORF">RR48_08774</name>
</gene>
<feature type="compositionally biased region" description="Polar residues" evidence="9">
    <location>
        <begin position="110"/>
        <end position="136"/>
    </location>
</feature>
<comment type="subcellular location">
    <subcellularLocation>
        <location evidence="1">Cytoplasm</location>
        <location evidence="1">Cytoskeleton</location>
    </subcellularLocation>
</comment>
<dbReference type="FunFam" id="2.130.10.10:FF:000005">
    <property type="entry name" value="Putative echinoderm microtubule-associated protein-like 1"/>
    <property type="match status" value="1"/>
</dbReference>
<dbReference type="Pfam" id="PF23409">
    <property type="entry name" value="Beta-prop_EML"/>
    <property type="match status" value="1"/>
</dbReference>
<feature type="compositionally biased region" description="Low complexity" evidence="9">
    <location>
        <begin position="137"/>
        <end position="148"/>
    </location>
</feature>
<feature type="repeat" description="WD" evidence="8">
    <location>
        <begin position="727"/>
        <end position="768"/>
    </location>
</feature>
<dbReference type="GO" id="GO:0005874">
    <property type="term" value="C:microtubule"/>
    <property type="evidence" value="ECO:0007669"/>
    <property type="project" value="UniProtKB-KW"/>
</dbReference>
<dbReference type="GO" id="GO:0072686">
    <property type="term" value="C:mitotic spindle"/>
    <property type="evidence" value="ECO:0007669"/>
    <property type="project" value="TreeGrafter"/>
</dbReference>
<evidence type="ECO:0000256" key="3">
    <source>
        <dbReference type="ARBA" id="ARBA00022490"/>
    </source>
</evidence>
<comment type="similarity">
    <text evidence="2">Belongs to the WD repeat EMAP family.</text>
</comment>
<dbReference type="InterPro" id="IPR001680">
    <property type="entry name" value="WD40_rpt"/>
</dbReference>
<feature type="repeat" description="WD" evidence="8">
    <location>
        <begin position="598"/>
        <end position="630"/>
    </location>
</feature>
<dbReference type="STRING" id="76193.A0A194RHI0"/>
<keyword evidence="6" id="KW-0677">Repeat</keyword>
<feature type="repeat" description="WD" evidence="8">
    <location>
        <begin position="978"/>
        <end position="1013"/>
    </location>
</feature>
<feature type="domain" description="EML-like second beta-propeller" evidence="11">
    <location>
        <begin position="605"/>
        <end position="867"/>
    </location>
</feature>
<dbReference type="PANTHER" id="PTHR13720:SF50">
    <property type="entry name" value="ECHINODERM MICROTUBULE-ASSOCIATED PROTEIN-LIKE 2"/>
    <property type="match status" value="1"/>
</dbReference>
<evidence type="ECO:0000259" key="11">
    <source>
        <dbReference type="Pfam" id="PF23414"/>
    </source>
</evidence>
<dbReference type="GO" id="GO:0008017">
    <property type="term" value="F:microtubule binding"/>
    <property type="evidence" value="ECO:0007669"/>
    <property type="project" value="TreeGrafter"/>
</dbReference>
<keyword evidence="3" id="KW-0963">Cytoplasm</keyword>
<feature type="region of interest" description="Disordered" evidence="9">
    <location>
        <begin position="72"/>
        <end position="187"/>
    </location>
</feature>
<feature type="compositionally biased region" description="Low complexity" evidence="9">
    <location>
        <begin position="164"/>
        <end position="187"/>
    </location>
</feature>
<evidence type="ECO:0000313" key="12">
    <source>
        <dbReference type="EMBL" id="KPJ17283.1"/>
    </source>
</evidence>
<evidence type="ECO:0000259" key="10">
    <source>
        <dbReference type="Pfam" id="PF23409"/>
    </source>
</evidence>
<name>A0A194RHI0_PAPMA</name>
<dbReference type="InParanoid" id="A0A194RHI0"/>
<dbReference type="SUPFAM" id="SSF50998">
    <property type="entry name" value="Quinoprotein alcohol dehydrogenase-like"/>
    <property type="match status" value="1"/>
</dbReference>
<dbReference type="PROSITE" id="PS50082">
    <property type="entry name" value="WD_REPEATS_2"/>
    <property type="match status" value="4"/>
</dbReference>
<keyword evidence="13" id="KW-1185">Reference proteome</keyword>
<evidence type="ECO:0000256" key="8">
    <source>
        <dbReference type="PROSITE-ProRule" id="PRU00221"/>
    </source>
</evidence>
<dbReference type="Proteomes" id="UP000053240">
    <property type="component" value="Unassembled WGS sequence"/>
</dbReference>
<dbReference type="SMART" id="SM00320">
    <property type="entry name" value="WD40"/>
    <property type="match status" value="12"/>
</dbReference>
<reference evidence="12 13" key="1">
    <citation type="journal article" date="2015" name="Nat. Commun.">
        <title>Outbred genome sequencing and CRISPR/Cas9 gene editing in butterflies.</title>
        <authorList>
            <person name="Li X."/>
            <person name="Fan D."/>
            <person name="Zhang W."/>
            <person name="Liu G."/>
            <person name="Zhang L."/>
            <person name="Zhao L."/>
            <person name="Fang X."/>
            <person name="Chen L."/>
            <person name="Dong Y."/>
            <person name="Chen Y."/>
            <person name="Ding Y."/>
            <person name="Zhao R."/>
            <person name="Feng M."/>
            <person name="Zhu Y."/>
            <person name="Feng Y."/>
            <person name="Jiang X."/>
            <person name="Zhu D."/>
            <person name="Xiang H."/>
            <person name="Feng X."/>
            <person name="Li S."/>
            <person name="Wang J."/>
            <person name="Zhang G."/>
            <person name="Kronforst M.R."/>
            <person name="Wang W."/>
        </authorList>
    </citation>
    <scope>NUCLEOTIDE SEQUENCE [LARGE SCALE GENOMIC DNA]</scope>
    <source>
        <strain evidence="12">Ya'a_city_454_Pm</strain>
        <tissue evidence="12">Whole body</tissue>
    </source>
</reference>
<dbReference type="InterPro" id="IPR011047">
    <property type="entry name" value="Quinoprotein_ADH-like_sf"/>
</dbReference>
<evidence type="ECO:0000256" key="1">
    <source>
        <dbReference type="ARBA" id="ARBA00004245"/>
    </source>
</evidence>
<dbReference type="InterPro" id="IPR015943">
    <property type="entry name" value="WD40/YVTN_repeat-like_dom_sf"/>
</dbReference>
<evidence type="ECO:0000256" key="5">
    <source>
        <dbReference type="ARBA" id="ARBA00022701"/>
    </source>
</evidence>
<dbReference type="InterPro" id="IPR005108">
    <property type="entry name" value="HELP"/>
</dbReference>
<evidence type="ECO:0000256" key="6">
    <source>
        <dbReference type="ARBA" id="ARBA00022737"/>
    </source>
</evidence>
<evidence type="ECO:0000256" key="2">
    <source>
        <dbReference type="ARBA" id="ARBA00006489"/>
    </source>
</evidence>
<organism evidence="12 13">
    <name type="scientific">Papilio machaon</name>
    <name type="common">Old World swallowtail butterfly</name>
    <dbReference type="NCBI Taxonomy" id="76193"/>
    <lineage>
        <taxon>Eukaryota</taxon>
        <taxon>Metazoa</taxon>
        <taxon>Ecdysozoa</taxon>
        <taxon>Arthropoda</taxon>
        <taxon>Hexapoda</taxon>
        <taxon>Insecta</taxon>
        <taxon>Pterygota</taxon>
        <taxon>Neoptera</taxon>
        <taxon>Endopterygota</taxon>
        <taxon>Lepidoptera</taxon>
        <taxon>Glossata</taxon>
        <taxon>Ditrysia</taxon>
        <taxon>Papilionoidea</taxon>
        <taxon>Papilionidae</taxon>
        <taxon>Papilioninae</taxon>
        <taxon>Papilio</taxon>
    </lineage>
</organism>
<dbReference type="EMBL" id="KQ460154">
    <property type="protein sequence ID" value="KPJ17283.1"/>
    <property type="molecule type" value="Genomic_DNA"/>
</dbReference>
<dbReference type="InterPro" id="IPR050630">
    <property type="entry name" value="WD_repeat_EMAP"/>
</dbReference>
<dbReference type="SUPFAM" id="SSF50978">
    <property type="entry name" value="WD40 repeat-like"/>
    <property type="match status" value="1"/>
</dbReference>
<dbReference type="Gene3D" id="2.130.10.10">
    <property type="entry name" value="YVTN repeat-like/Quinoprotein amine dehydrogenase"/>
    <property type="match status" value="3"/>
</dbReference>
<accession>A0A194RHI0</accession>
<protein>
    <submittedName>
        <fullName evidence="12">Echinoderm microtubule-associated protein-like 1</fullName>
    </submittedName>
</protein>
<keyword evidence="4 8" id="KW-0853">WD repeat</keyword>
<dbReference type="InterPro" id="IPR036322">
    <property type="entry name" value="WD40_repeat_dom_sf"/>
</dbReference>
<dbReference type="InterPro" id="IPR055439">
    <property type="entry name" value="Beta-prop_EML_1st"/>
</dbReference>
<keyword evidence="7" id="KW-0206">Cytoskeleton</keyword>
<dbReference type="Pfam" id="PF03451">
    <property type="entry name" value="HELP"/>
    <property type="match status" value="1"/>
</dbReference>
<dbReference type="GO" id="GO:0000226">
    <property type="term" value="P:microtubule cytoskeleton organization"/>
    <property type="evidence" value="ECO:0007669"/>
    <property type="project" value="TreeGrafter"/>
</dbReference>
<dbReference type="InterPro" id="IPR055442">
    <property type="entry name" value="Beta-prop_EML-like_2nd"/>
</dbReference>
<dbReference type="PROSITE" id="PS50294">
    <property type="entry name" value="WD_REPEATS_REGION"/>
    <property type="match status" value="2"/>
</dbReference>
<dbReference type="PANTHER" id="PTHR13720">
    <property type="entry name" value="WD-40 REPEAT PROTEIN"/>
    <property type="match status" value="1"/>
</dbReference>
<sequence>MDSQQSSRASDSPGDTMNDVYNAWYEMLEGEGAGLAARVAELEVRCARQAEELLCLRSTLADALRRLNALEGRAPAPTPAHRNGAYTGTTGTPTREVRLRQPSYRETAKRTSSFGSSASSLPQRRGPQHQSTGSLQSDSPASSSSLSPAPSPSPRATPAPHLAPHPTHTYRSRNNSTSSNQSASATNALTKRWNSTGDFNAQGLLPSSRFTTTKSLLNLYSKPSQNGPILKHGTHTCQYNEEEGSMRMYLRGRPVVLYGPSDQDGLDPAKVAPPPQSKLKLEWVYGYRGKDCRSNLYLLPTGEIVYFVAAVVVLMNVEEQCQRHYTGHTDDVKCLAIHPNKLIVASGQCAGHDRVDARPHVRVWNSVSLATLAVLGGGQLQRGVAGLAFSRADGGLLAALDEAPDHTIAVWDWQRPDKHCLAETKCSVDTVVAVEFHPLDRNQIVTCGKNHIAFWTLDQTNMLYKRMGVFEGRDKPKYVTCLAFNPNGDVLSGDSNGNIIVWGRGTNTIAKLVRGVHEGPVFSLCCLKDGGVVSGGGKDGRLVMFDSEMNATGMENVIEGHYGGVRVVAEGRGSQLYVGTTRNCILHGDLQLGFSPAVLGHVEELWGLAAHPSLPQFVTAGWDRLLQLWDGLSHSTVWSKDIEERAQCCAWSRDGGAVAVGCLSGRWLVFDPHSRELLASHHDGCEPIQTIQYSPNNELVALGSRDNFIYVYQVQDSGARYSRLGKCLGHSSYITHLDWSEDSQYIRSNSGDYELLFWNATTCRQITNPTSMRDVSWSSSTCPITFHTLGVWPENADGTDINSCTRSNDGRLVATGDDFGKVKLFAYPVTQPKSLSHAYGGHSSHVTCVRFLPDDSRLLSAGGLDTAGHSSYITHLDWSEDSQYIRSNSGDYELLFWNATTCRQITNPTSMRDVSWSSSTCPITFHTLGVWPENADGTDINSCTRSNDGRLVATGDDFGKVKLFAYPVTQPKSLSHAYGGHSSHVTCVRFLSDDSRLLSAGGLDTAVLQWILD</sequence>
<feature type="repeat" description="WD" evidence="8">
    <location>
        <begin position="866"/>
        <end position="907"/>
    </location>
</feature>
<evidence type="ECO:0000313" key="13">
    <source>
        <dbReference type="Proteomes" id="UP000053240"/>
    </source>
</evidence>
<dbReference type="InterPro" id="IPR049813">
    <property type="entry name" value="Elp-1-like_TD"/>
</dbReference>
<evidence type="ECO:0000256" key="4">
    <source>
        <dbReference type="ARBA" id="ARBA00022574"/>
    </source>
</evidence>
<proteinExistence type="inferred from homology"/>
<dbReference type="Pfam" id="PF23414">
    <property type="entry name" value="Beta-prop_EML_2"/>
    <property type="match status" value="1"/>
</dbReference>
<evidence type="ECO:0000256" key="9">
    <source>
        <dbReference type="SAM" id="MobiDB-lite"/>
    </source>
</evidence>
<feature type="compositionally biased region" description="Pro residues" evidence="9">
    <location>
        <begin position="149"/>
        <end position="163"/>
    </location>
</feature>
<dbReference type="AlphaFoldDB" id="A0A194RHI0"/>
<feature type="domain" description="EML-like first beta-propeller" evidence="10">
    <location>
        <begin position="322"/>
        <end position="588"/>
    </location>
</feature>
<keyword evidence="5" id="KW-0493">Microtubule</keyword>
<dbReference type="Pfam" id="PF00400">
    <property type="entry name" value="WD40"/>
    <property type="match status" value="1"/>
</dbReference>
<dbReference type="CDD" id="cd21931">
    <property type="entry name" value="TD_EMAP-like"/>
    <property type="match status" value="1"/>
</dbReference>